<sequence length="865" mass="99580">MRRYQQSQLLDLITTLYEATDEIQRQFSNQNIQVVINLLGDFQDAATHISQFIENVEGDDTRTVKLLTEFHQNLYNIAMEIENADGGFVKQIKKELRMIESGIRNELKPSKIEVAFFPYKASMWDALESIWLAAKEDPQCDAYVVPIPYYDRLRNLGLGQMHYEGDQYPDYVPIVDWQTYSLEEHRPDISFIHTGYDDSNIVTSVHPDYYSRNLKKHTELLCYSPYFVAANDVEEHLCTMPGVVHSDRVFVQSDKARNDYIHAIQAYEKKNNCIGRFGKVKEKIVASGSPKFDKVINSTPDDFDLPAEWKKRIENSDGSRKSIVLYNTSIGPILKENEKYIAKLRSVFQTFRNRDDVVLWWRPHPLSEATYSTMRPLLFEEYTQLIKEFKLEGYGIYDDTADLHRALRLSSAFYGDGTSILQLYQCMKKPVMVQNEQSNELLAIGSLYDTEEHLWFLTLHMNGLFRLNKKTRSVEFIGGFANEKPLDWRVYHTIHQSGTKLYFSPHSASAIAIYDLVEATFEYVELPLPKEKKYNDQSKFGKIIECDGALYFIPLHFPGIVKLSLEDNRTEIIDEWVKPIKKMICDPERGYFSNGFYNEGTGSLVLASANANAVMEFNLKDRMTKLIALNGDISGYSDILLIDEVYWLLALDKPVLISFSIDDRKVTEFEINLKGIQSDGVWPFQKLVHYNNDLYLVPADSKQMVQFDLTNHSFSYVDHFCPASLQEGTPSESIHTGYFFVSSNATDKIYITEKQSNQFIEYDLISGSLLQESLKVTDGLRDLQNFLIERQGIKCDKANSCAFLEHPYAAPLENLLDLISQPVPEPWFDSLLEKQVELRYAEISHPDGKAGMEIYEKAKKAVLKS</sequence>
<reference evidence="1" key="1">
    <citation type="submission" date="2022-08" db="EMBL/GenBank/DDBJ databases">
        <title>The genomic sequence of strain Paenibacillus sp. SCIV0701.</title>
        <authorList>
            <person name="Zhao H."/>
        </authorList>
    </citation>
    <scope>NUCLEOTIDE SEQUENCE</scope>
    <source>
        <strain evidence="1">SCIV0701</strain>
    </source>
</reference>
<protein>
    <recommendedName>
        <fullName evidence="3">CDP-Glycerol:Poly(Glycerophosphate) glycerophosphotransferase</fullName>
    </recommendedName>
</protein>
<evidence type="ECO:0008006" key="3">
    <source>
        <dbReference type="Google" id="ProtNLM"/>
    </source>
</evidence>
<dbReference type="EMBL" id="JANIPJ010000019">
    <property type="protein sequence ID" value="MCR2806726.1"/>
    <property type="molecule type" value="Genomic_DNA"/>
</dbReference>
<accession>A0A9X2MTJ4</accession>
<organism evidence="1 2">
    <name type="scientific">Paenibacillus soyae</name>
    <dbReference type="NCBI Taxonomy" id="2969249"/>
    <lineage>
        <taxon>Bacteria</taxon>
        <taxon>Bacillati</taxon>
        <taxon>Bacillota</taxon>
        <taxon>Bacilli</taxon>
        <taxon>Bacillales</taxon>
        <taxon>Paenibacillaceae</taxon>
        <taxon>Paenibacillus</taxon>
    </lineage>
</organism>
<keyword evidence="2" id="KW-1185">Reference proteome</keyword>
<evidence type="ECO:0000313" key="1">
    <source>
        <dbReference type="EMBL" id="MCR2806726.1"/>
    </source>
</evidence>
<dbReference type="AlphaFoldDB" id="A0A9X2MTJ4"/>
<name>A0A9X2MTJ4_9BACL</name>
<dbReference type="RefSeq" id="WP_257450477.1">
    <property type="nucleotide sequence ID" value="NZ_JANIPJ010000019.1"/>
</dbReference>
<gene>
    <name evidence="1" type="ORF">NQZ67_22855</name>
</gene>
<evidence type="ECO:0000313" key="2">
    <source>
        <dbReference type="Proteomes" id="UP001141950"/>
    </source>
</evidence>
<comment type="caution">
    <text evidence="1">The sequence shown here is derived from an EMBL/GenBank/DDBJ whole genome shotgun (WGS) entry which is preliminary data.</text>
</comment>
<proteinExistence type="predicted"/>
<dbReference type="Proteomes" id="UP001141950">
    <property type="component" value="Unassembled WGS sequence"/>
</dbReference>